<dbReference type="PANTHER" id="PTHR12526">
    <property type="entry name" value="GLYCOSYLTRANSFERASE"/>
    <property type="match status" value="1"/>
</dbReference>
<organism evidence="1 2">
    <name type="scientific">Massilia pinisoli</name>
    <dbReference type="NCBI Taxonomy" id="1772194"/>
    <lineage>
        <taxon>Bacteria</taxon>
        <taxon>Pseudomonadati</taxon>
        <taxon>Pseudomonadota</taxon>
        <taxon>Betaproteobacteria</taxon>
        <taxon>Burkholderiales</taxon>
        <taxon>Oxalobacteraceae</taxon>
        <taxon>Telluria group</taxon>
        <taxon>Massilia</taxon>
    </lineage>
</organism>
<keyword evidence="2" id="KW-1185">Reference proteome</keyword>
<dbReference type="EMBL" id="JANUGW010000004">
    <property type="protein sequence ID" value="MCS0581297.1"/>
    <property type="molecule type" value="Genomic_DNA"/>
</dbReference>
<dbReference type="Gene3D" id="3.40.50.2000">
    <property type="entry name" value="Glycogen Phosphorylase B"/>
    <property type="match status" value="2"/>
</dbReference>
<proteinExistence type="predicted"/>
<dbReference type="Proteomes" id="UP001204151">
    <property type="component" value="Unassembled WGS sequence"/>
</dbReference>
<accession>A0ABT1ZN18</accession>
<protein>
    <submittedName>
        <fullName evidence="1">Glycosyltransferase family 4 protein</fullName>
    </submittedName>
</protein>
<sequence length="381" mass="42781">MRDKNKTVKYRIGIIANTAFSLINFRGPLIGAMSKRGMTVYAFAPDYDDRTRSVIRSLGATPVDYSLSRAGMNPFRDIVDLLKLSRQLRNLDLDASFSYFIKPVIYGTLAACLARIPRRVAMIEGVGYVFTEGERFGLRRRVLRTLVIRLYKLALSQTQRVFMLNPDDRKMFAELGMVDPVKVRLLNGIGVELDQFIVEETSAESVSFILIARLLKEKGVYDFVEAARIIRREHPRVRFILLGSVDLNPGSISQEEVRAWVAEGLVEWPGHVNDVKPWIAQASVFVLPSYREGLPRSTQEVMAMGKPVITTDVPGCRETVEHGVNGFKVPVRDPAALAEAMRTFISSPHLVAPMGRASRRKAEQTFDVHKINAEILEAMGI</sequence>
<evidence type="ECO:0000313" key="1">
    <source>
        <dbReference type="EMBL" id="MCS0581297.1"/>
    </source>
</evidence>
<dbReference type="Pfam" id="PF13692">
    <property type="entry name" value="Glyco_trans_1_4"/>
    <property type="match status" value="1"/>
</dbReference>
<dbReference type="RefSeq" id="WP_258815908.1">
    <property type="nucleotide sequence ID" value="NZ_JANUGW010000004.1"/>
</dbReference>
<gene>
    <name evidence="1" type="ORF">NX784_06810</name>
</gene>
<name>A0ABT1ZN18_9BURK</name>
<dbReference type="CDD" id="cd03808">
    <property type="entry name" value="GT4_CapM-like"/>
    <property type="match status" value="1"/>
</dbReference>
<evidence type="ECO:0000313" key="2">
    <source>
        <dbReference type="Proteomes" id="UP001204151"/>
    </source>
</evidence>
<comment type="caution">
    <text evidence="1">The sequence shown here is derived from an EMBL/GenBank/DDBJ whole genome shotgun (WGS) entry which is preliminary data.</text>
</comment>
<reference evidence="1 2" key="1">
    <citation type="submission" date="2022-08" db="EMBL/GenBank/DDBJ databases">
        <title>Reclassification of Massilia species as members of the genera Telluria, Duganella, Pseudoduganella, Mokoshia gen. nov. and Zemynaea gen. nov. using orthogonal and non-orthogonal genome-based approaches.</title>
        <authorList>
            <person name="Bowman J.P."/>
        </authorList>
    </citation>
    <scope>NUCLEOTIDE SEQUENCE [LARGE SCALE GENOMIC DNA]</scope>
    <source>
        <strain evidence="1 2">JCM 31316</strain>
    </source>
</reference>
<dbReference type="PANTHER" id="PTHR12526:SF638">
    <property type="entry name" value="SPORE COAT PROTEIN SA"/>
    <property type="match status" value="1"/>
</dbReference>
<dbReference type="SUPFAM" id="SSF53756">
    <property type="entry name" value="UDP-Glycosyltransferase/glycogen phosphorylase"/>
    <property type="match status" value="1"/>
</dbReference>